<dbReference type="Proteomes" id="UP000285908">
    <property type="component" value="Unassembled WGS sequence"/>
</dbReference>
<dbReference type="OrthoDB" id="5291101at2"/>
<dbReference type="AlphaFoldDB" id="A0A438AG03"/>
<dbReference type="SUPFAM" id="SSF53448">
    <property type="entry name" value="Nucleotide-diphospho-sugar transferases"/>
    <property type="match status" value="1"/>
</dbReference>
<evidence type="ECO:0000256" key="1">
    <source>
        <dbReference type="ARBA" id="ARBA00022676"/>
    </source>
</evidence>
<evidence type="ECO:0000313" key="5">
    <source>
        <dbReference type="Proteomes" id="UP000285908"/>
    </source>
</evidence>
<evidence type="ECO:0000259" key="3">
    <source>
        <dbReference type="Pfam" id="PF00535"/>
    </source>
</evidence>
<dbReference type="Pfam" id="PF00535">
    <property type="entry name" value="Glycos_transf_2"/>
    <property type="match status" value="1"/>
</dbReference>
<keyword evidence="5" id="KW-1185">Reference proteome</keyword>
<dbReference type="InterPro" id="IPR029044">
    <property type="entry name" value="Nucleotide-diphossugar_trans"/>
</dbReference>
<keyword evidence="1" id="KW-0328">Glycosyltransferase</keyword>
<dbReference type="InterPro" id="IPR001173">
    <property type="entry name" value="Glyco_trans_2-like"/>
</dbReference>
<dbReference type="CDD" id="cd00761">
    <property type="entry name" value="Glyco_tranf_GTA_type"/>
    <property type="match status" value="1"/>
</dbReference>
<dbReference type="RefSeq" id="WP_127907219.1">
    <property type="nucleotide sequence ID" value="NZ_RQXX01000004.1"/>
</dbReference>
<evidence type="ECO:0000313" key="4">
    <source>
        <dbReference type="EMBL" id="RVV97624.1"/>
    </source>
</evidence>
<keyword evidence="2 4" id="KW-0808">Transferase</keyword>
<dbReference type="EMBL" id="RQXX01000004">
    <property type="protein sequence ID" value="RVV97624.1"/>
    <property type="molecule type" value="Genomic_DNA"/>
</dbReference>
<evidence type="ECO:0000256" key="2">
    <source>
        <dbReference type="ARBA" id="ARBA00022679"/>
    </source>
</evidence>
<name>A0A438AG03_9RHOB</name>
<dbReference type="GO" id="GO:0016758">
    <property type="term" value="F:hexosyltransferase activity"/>
    <property type="evidence" value="ECO:0007669"/>
    <property type="project" value="UniProtKB-ARBA"/>
</dbReference>
<comment type="caution">
    <text evidence="4">The sequence shown here is derived from an EMBL/GenBank/DDBJ whole genome shotgun (WGS) entry which is preliminary data.</text>
</comment>
<reference evidence="4 5" key="1">
    <citation type="submission" date="2018-11" db="EMBL/GenBank/DDBJ databases">
        <title>Mesobaculum littorinae gen. nov., sp. nov., isolated from Littorina scabra that represents a novel genus of the order Rhodobacteraceae.</title>
        <authorList>
            <person name="Li F."/>
        </authorList>
    </citation>
    <scope>NUCLEOTIDE SEQUENCE [LARGE SCALE GENOMIC DNA]</scope>
    <source>
        <strain evidence="4 5">M0103</strain>
    </source>
</reference>
<sequence length="382" mass="42566">MAISFIVTTYNVLDYVSQCLESVAAVARPGDEVILVDDGSDDGTAEALGAFTAAGGFGDGVRVDPILLGVNTVGGVGIAGNIGLSAAQGDAVFFVDGDDWINPAGFMAARSVWDLHDHDILLTNYLTFDTANGVSAPPADNQLWAGLRRDLTGDDAKLQALRFIGVPWRKFYRRSFLEAHHLRFPEGDRFFEDNPFHWDVCCTAEHIGFVDRLTCFHRVNRPGQTLASTGTELIAFFDHFHTILHTLPKHDMRYERQACLWLLENMAWHSGRLSPAARPAYAEASTHALARVPDQVWADVRSFRPPHDPVWIEADRLRAGQVGEQLAIWDREDLRRRLDRMETQQEILAEGLEALRKHQIGTKAARLFREIRTQQRGGPDAG</sequence>
<proteinExistence type="predicted"/>
<accession>A0A438AG03</accession>
<protein>
    <submittedName>
        <fullName evidence="4">Glycosyltransferase</fullName>
    </submittedName>
</protein>
<feature type="domain" description="Glycosyltransferase 2-like" evidence="3">
    <location>
        <begin position="4"/>
        <end position="177"/>
    </location>
</feature>
<organism evidence="4 5">
    <name type="scientific">Mesobaculum littorinae</name>
    <dbReference type="NCBI Taxonomy" id="2486419"/>
    <lineage>
        <taxon>Bacteria</taxon>
        <taxon>Pseudomonadati</taxon>
        <taxon>Pseudomonadota</taxon>
        <taxon>Alphaproteobacteria</taxon>
        <taxon>Rhodobacterales</taxon>
        <taxon>Roseobacteraceae</taxon>
        <taxon>Mesobaculum</taxon>
    </lineage>
</organism>
<gene>
    <name evidence="4" type="ORF">EKE94_13925</name>
</gene>
<dbReference type="PANTHER" id="PTHR22916:SF51">
    <property type="entry name" value="GLYCOSYLTRANSFERASE EPSH-RELATED"/>
    <property type="match status" value="1"/>
</dbReference>
<dbReference type="PANTHER" id="PTHR22916">
    <property type="entry name" value="GLYCOSYLTRANSFERASE"/>
    <property type="match status" value="1"/>
</dbReference>
<dbReference type="Gene3D" id="3.90.550.10">
    <property type="entry name" value="Spore Coat Polysaccharide Biosynthesis Protein SpsA, Chain A"/>
    <property type="match status" value="1"/>
</dbReference>